<dbReference type="GO" id="GO:0005634">
    <property type="term" value="C:nucleus"/>
    <property type="evidence" value="ECO:0007669"/>
    <property type="project" value="TreeGrafter"/>
</dbReference>
<evidence type="ECO:0000313" key="2">
    <source>
        <dbReference type="Proteomes" id="UP000054270"/>
    </source>
</evidence>
<dbReference type="EMBL" id="KN817642">
    <property type="protein sequence ID" value="KJA15527.1"/>
    <property type="molecule type" value="Genomic_DNA"/>
</dbReference>
<evidence type="ECO:0000313" key="1">
    <source>
        <dbReference type="EMBL" id="KJA15527.1"/>
    </source>
</evidence>
<dbReference type="AlphaFoldDB" id="A0A0D2KLN2"/>
<name>A0A0D2KLN2_HYPSF</name>
<dbReference type="GO" id="GO:0051879">
    <property type="term" value="F:Hsp90 protein binding"/>
    <property type="evidence" value="ECO:0007669"/>
    <property type="project" value="TreeGrafter"/>
</dbReference>
<keyword evidence="2" id="KW-1185">Reference proteome</keyword>
<dbReference type="PANTHER" id="PTHR46035">
    <property type="entry name" value="TETRATRICOPEPTIDE REPEAT PROTEIN 4"/>
    <property type="match status" value="1"/>
</dbReference>
<organism evidence="1 2">
    <name type="scientific">Hypholoma sublateritium (strain FD-334 SS-4)</name>
    <dbReference type="NCBI Taxonomy" id="945553"/>
    <lineage>
        <taxon>Eukaryota</taxon>
        <taxon>Fungi</taxon>
        <taxon>Dikarya</taxon>
        <taxon>Basidiomycota</taxon>
        <taxon>Agaricomycotina</taxon>
        <taxon>Agaricomycetes</taxon>
        <taxon>Agaricomycetidae</taxon>
        <taxon>Agaricales</taxon>
        <taxon>Agaricineae</taxon>
        <taxon>Strophariaceae</taxon>
        <taxon>Hypholoma</taxon>
    </lineage>
</organism>
<sequence length="303" mass="33822">MAAITRDEVHAPTIVLQMKAAANRMYSCNDYFGAASIYSTILNQFTQNMPTLLVRIVQCNRAACSIELGRYQDAVPDLQEVIRVHIDTCDGLALTQKAHFRLARCYCELGRYGDAMQEMERYRELIGGQPKLAETSLYTRILGGIISREQAAGQSASPPSVAHFPHHARGPVHHPTNGKPHGYQLRYEIRVFNIATPIIRYDMVPAALCTTDPPEMQTRIFLANLVKKHHSEVMKLHPWTCWNCPARAVSLVHTPASYIHLSDPQVVDFAQPVCINGGVCEKAAREMMNKEMRLVAAQAKAAI</sequence>
<dbReference type="OrthoDB" id="420195at2759"/>
<protein>
    <submittedName>
        <fullName evidence="1">Uncharacterized protein</fullName>
    </submittedName>
</protein>
<reference evidence="2" key="1">
    <citation type="submission" date="2014-04" db="EMBL/GenBank/DDBJ databases">
        <title>Evolutionary Origins and Diversification of the Mycorrhizal Mutualists.</title>
        <authorList>
            <consortium name="DOE Joint Genome Institute"/>
            <consortium name="Mycorrhizal Genomics Consortium"/>
            <person name="Kohler A."/>
            <person name="Kuo A."/>
            <person name="Nagy L.G."/>
            <person name="Floudas D."/>
            <person name="Copeland A."/>
            <person name="Barry K.W."/>
            <person name="Cichocki N."/>
            <person name="Veneault-Fourrey C."/>
            <person name="LaButti K."/>
            <person name="Lindquist E.A."/>
            <person name="Lipzen A."/>
            <person name="Lundell T."/>
            <person name="Morin E."/>
            <person name="Murat C."/>
            <person name="Riley R."/>
            <person name="Ohm R."/>
            <person name="Sun H."/>
            <person name="Tunlid A."/>
            <person name="Henrissat B."/>
            <person name="Grigoriev I.V."/>
            <person name="Hibbett D.S."/>
            <person name="Martin F."/>
        </authorList>
    </citation>
    <scope>NUCLEOTIDE SEQUENCE [LARGE SCALE GENOMIC DNA]</scope>
    <source>
        <strain evidence="2">FD-334 SS-4</strain>
    </source>
</reference>
<dbReference type="Proteomes" id="UP000054270">
    <property type="component" value="Unassembled WGS sequence"/>
</dbReference>
<dbReference type="PANTHER" id="PTHR46035:SF1">
    <property type="entry name" value="TETRATRICOPEPTIDE REPEAT PROTEIN 4"/>
    <property type="match status" value="1"/>
</dbReference>
<proteinExistence type="predicted"/>
<dbReference type="GO" id="GO:0006457">
    <property type="term" value="P:protein folding"/>
    <property type="evidence" value="ECO:0007669"/>
    <property type="project" value="TreeGrafter"/>
</dbReference>
<dbReference type="SUPFAM" id="SSF48452">
    <property type="entry name" value="TPR-like"/>
    <property type="match status" value="1"/>
</dbReference>
<dbReference type="OMA" id="IMAYTMI"/>
<accession>A0A0D2KLN2</accession>
<dbReference type="Gene3D" id="1.25.40.10">
    <property type="entry name" value="Tetratricopeptide repeat domain"/>
    <property type="match status" value="1"/>
</dbReference>
<dbReference type="InterPro" id="IPR011990">
    <property type="entry name" value="TPR-like_helical_dom_sf"/>
</dbReference>
<dbReference type="GO" id="GO:0030544">
    <property type="term" value="F:Hsp70 protein binding"/>
    <property type="evidence" value="ECO:0007669"/>
    <property type="project" value="TreeGrafter"/>
</dbReference>
<dbReference type="GO" id="GO:0005829">
    <property type="term" value="C:cytosol"/>
    <property type="evidence" value="ECO:0007669"/>
    <property type="project" value="TreeGrafter"/>
</dbReference>
<dbReference type="STRING" id="945553.A0A0D2KLN2"/>
<gene>
    <name evidence="1" type="ORF">HYPSUDRAFT_58759</name>
</gene>